<dbReference type="EMBL" id="CAKXAJ010000301">
    <property type="protein sequence ID" value="CAH2207470.1"/>
    <property type="molecule type" value="Genomic_DNA"/>
</dbReference>
<comment type="caution">
    <text evidence="1">The sequence shown here is derived from an EMBL/GenBank/DDBJ whole genome shotgun (WGS) entry which is preliminary data.</text>
</comment>
<reference evidence="1" key="1">
    <citation type="submission" date="2022-03" db="EMBL/GenBank/DDBJ databases">
        <authorList>
            <person name="Lindestad O."/>
        </authorList>
    </citation>
    <scope>NUCLEOTIDE SEQUENCE</scope>
</reference>
<proteinExistence type="predicted"/>
<sequence>MLDRNNRKIFLRAGDRARRPRSEHYTLIFLGVPGLGLGGNRSGRWPFSVEVNAVCDYRRVAWWDRWVRGVMSVGEVAAARSSLRCDAAISGVAAT</sequence>
<protein>
    <submittedName>
        <fullName evidence="1">Jg11623 protein</fullName>
    </submittedName>
</protein>
<dbReference type="Proteomes" id="UP000838756">
    <property type="component" value="Unassembled WGS sequence"/>
</dbReference>
<name>A0A8S4QCC4_9NEOP</name>
<organism evidence="1 2">
    <name type="scientific">Pararge aegeria aegeria</name>
    <dbReference type="NCBI Taxonomy" id="348720"/>
    <lineage>
        <taxon>Eukaryota</taxon>
        <taxon>Metazoa</taxon>
        <taxon>Ecdysozoa</taxon>
        <taxon>Arthropoda</taxon>
        <taxon>Hexapoda</taxon>
        <taxon>Insecta</taxon>
        <taxon>Pterygota</taxon>
        <taxon>Neoptera</taxon>
        <taxon>Endopterygota</taxon>
        <taxon>Lepidoptera</taxon>
        <taxon>Glossata</taxon>
        <taxon>Ditrysia</taxon>
        <taxon>Papilionoidea</taxon>
        <taxon>Nymphalidae</taxon>
        <taxon>Satyrinae</taxon>
        <taxon>Satyrini</taxon>
        <taxon>Parargina</taxon>
        <taxon>Pararge</taxon>
    </lineage>
</organism>
<dbReference type="AlphaFoldDB" id="A0A8S4QCC4"/>
<gene>
    <name evidence="1" type="primary">jg11623</name>
    <name evidence="1" type="ORF">PAEG_LOCUS91</name>
</gene>
<accession>A0A8S4QCC4</accession>
<keyword evidence="2" id="KW-1185">Reference proteome</keyword>
<evidence type="ECO:0000313" key="2">
    <source>
        <dbReference type="Proteomes" id="UP000838756"/>
    </source>
</evidence>
<evidence type="ECO:0000313" key="1">
    <source>
        <dbReference type="EMBL" id="CAH2207470.1"/>
    </source>
</evidence>